<evidence type="ECO:0000259" key="12">
    <source>
        <dbReference type="Pfam" id="PF02163"/>
    </source>
</evidence>
<dbReference type="GO" id="GO:0004222">
    <property type="term" value="F:metalloendopeptidase activity"/>
    <property type="evidence" value="ECO:0007669"/>
    <property type="project" value="InterPro"/>
</dbReference>
<dbReference type="RefSeq" id="WP_057659096.1">
    <property type="nucleotide sequence ID" value="NZ_LDJL01000011.1"/>
</dbReference>
<evidence type="ECO:0000256" key="8">
    <source>
        <dbReference type="ARBA" id="ARBA00022989"/>
    </source>
</evidence>
<comment type="caution">
    <text evidence="13">The sequence shown here is derived from an EMBL/GenBank/DDBJ whole genome shotgun (WGS) entry which is preliminary data.</text>
</comment>
<reference evidence="13 14" key="1">
    <citation type="submission" date="2015-05" db="EMBL/GenBank/DDBJ databases">
        <title>Genome sequencing and analysis of members of genus Stenotrophomonas.</title>
        <authorList>
            <person name="Patil P.P."/>
            <person name="Midha S."/>
            <person name="Patil P.B."/>
        </authorList>
    </citation>
    <scope>NUCLEOTIDE SEQUENCE [LARGE SCALE GENOMIC DNA]</scope>
    <source>
        <strain evidence="13 14">DSM 21858</strain>
    </source>
</reference>
<evidence type="ECO:0000256" key="5">
    <source>
        <dbReference type="ARBA" id="ARBA00022692"/>
    </source>
</evidence>
<dbReference type="OrthoDB" id="9782003at2"/>
<feature type="transmembrane region" description="Helical" evidence="11">
    <location>
        <begin position="6"/>
        <end position="29"/>
    </location>
</feature>
<feature type="transmembrane region" description="Helical" evidence="11">
    <location>
        <begin position="424"/>
        <end position="445"/>
    </location>
</feature>
<dbReference type="Proteomes" id="UP000052052">
    <property type="component" value="Unassembled WGS sequence"/>
</dbReference>
<comment type="subcellular location">
    <subcellularLocation>
        <location evidence="2">Membrane</location>
        <topology evidence="2">Multi-pass membrane protein</topology>
    </subcellularLocation>
</comment>
<evidence type="ECO:0000256" key="1">
    <source>
        <dbReference type="ARBA" id="ARBA00001947"/>
    </source>
</evidence>
<proteinExistence type="inferred from homology"/>
<dbReference type="EMBL" id="LDJL01000011">
    <property type="protein sequence ID" value="KRG69039.1"/>
    <property type="molecule type" value="Genomic_DNA"/>
</dbReference>
<evidence type="ECO:0000256" key="10">
    <source>
        <dbReference type="ARBA" id="ARBA00023136"/>
    </source>
</evidence>
<feature type="domain" description="Peptidase M50" evidence="12">
    <location>
        <begin position="11"/>
        <end position="437"/>
    </location>
</feature>
<dbReference type="InterPro" id="IPR004387">
    <property type="entry name" value="Pept_M50_Zn"/>
</dbReference>
<name>A0A0R0CGZ0_9GAMM</name>
<dbReference type="GO" id="GO:0006508">
    <property type="term" value="P:proteolysis"/>
    <property type="evidence" value="ECO:0007669"/>
    <property type="project" value="UniProtKB-KW"/>
</dbReference>
<evidence type="ECO:0000256" key="6">
    <source>
        <dbReference type="ARBA" id="ARBA00022801"/>
    </source>
</evidence>
<evidence type="ECO:0000256" key="9">
    <source>
        <dbReference type="ARBA" id="ARBA00023049"/>
    </source>
</evidence>
<comment type="similarity">
    <text evidence="3 11">Belongs to the peptidase M50B family.</text>
</comment>
<dbReference type="CDD" id="cd06163">
    <property type="entry name" value="S2P-M50_PDZ_RseP-like"/>
    <property type="match status" value="2"/>
</dbReference>
<evidence type="ECO:0000256" key="3">
    <source>
        <dbReference type="ARBA" id="ARBA00007931"/>
    </source>
</evidence>
<evidence type="ECO:0000256" key="11">
    <source>
        <dbReference type="RuleBase" id="RU362031"/>
    </source>
</evidence>
<evidence type="ECO:0000256" key="2">
    <source>
        <dbReference type="ARBA" id="ARBA00004141"/>
    </source>
</evidence>
<feature type="transmembrane region" description="Helical" evidence="11">
    <location>
        <begin position="379"/>
        <end position="412"/>
    </location>
</feature>
<dbReference type="STRING" id="344882.ABB29_11420"/>
<keyword evidence="11" id="KW-0479">Metal-binding</keyword>
<dbReference type="PANTHER" id="PTHR42837:SF2">
    <property type="entry name" value="MEMBRANE METALLOPROTEASE ARASP2, CHLOROPLASTIC-RELATED"/>
    <property type="match status" value="1"/>
</dbReference>
<dbReference type="AlphaFoldDB" id="A0A0R0CGZ0"/>
<comment type="cofactor">
    <cofactor evidence="1 11">
        <name>Zn(2+)</name>
        <dbReference type="ChEBI" id="CHEBI:29105"/>
    </cofactor>
</comment>
<keyword evidence="9 11" id="KW-0482">Metalloprotease</keyword>
<keyword evidence="10 11" id="KW-0472">Membrane</keyword>
<sequence length="453" mass="48278">MTEILGSIWWMIVALGVLVTFHEFGHFWVARRCGVKVLRFSVGFGKPLWSRRDRHGTEFAIAAIPLGGYVKMLDEAEGNVPAGQLDQAFNRKSVLQRIAIVAAGPIANLLLCVALLWAMFVIGRPDYSATLGQVSGLAAQAGFQTGDRIDRIDEREIRTWMEAIQMLTTAAMDGHDASVEVSTARGSHVSRTLPLSQLPAGFNQENVGGQAGLSWLHQMLPAKVGAVPAGSAADGQILPGDVITAIDGKPVAFFNEIGPEVQALGKRGGAAMVEVDRQGARLALEITPRLTRPPAGGAAYYALGVAPPTEISAAPYDALQRYGPVAAVPMALRETARMTADSLGMIRRMFTGHASVKNVSGPITIAQVANATAKRGVAWFLFFLALVSLSLAIINLLPIPVLDGGHLLYYLIELVKGSPLSERSMAAGQYVGLAMLAGLMGLAFYNDILRLVT</sequence>
<dbReference type="GO" id="GO:0016020">
    <property type="term" value="C:membrane"/>
    <property type="evidence" value="ECO:0007669"/>
    <property type="project" value="UniProtKB-SubCell"/>
</dbReference>
<dbReference type="InterPro" id="IPR036034">
    <property type="entry name" value="PDZ_sf"/>
</dbReference>
<dbReference type="PANTHER" id="PTHR42837">
    <property type="entry name" value="REGULATOR OF SIGMA-E PROTEASE RSEP"/>
    <property type="match status" value="1"/>
</dbReference>
<dbReference type="InterPro" id="IPR008915">
    <property type="entry name" value="Peptidase_M50"/>
</dbReference>
<accession>A0A0R0CGZ0</accession>
<keyword evidence="5 11" id="KW-0812">Transmembrane</keyword>
<keyword evidence="4 13" id="KW-0645">Protease</keyword>
<evidence type="ECO:0000256" key="4">
    <source>
        <dbReference type="ARBA" id="ARBA00022670"/>
    </source>
</evidence>
<gene>
    <name evidence="13" type="ORF">ABB29_11420</name>
</gene>
<organism evidence="13 14">
    <name type="scientific">Pseudoxanthomonas dokdonensis</name>
    <dbReference type="NCBI Taxonomy" id="344882"/>
    <lineage>
        <taxon>Bacteria</taxon>
        <taxon>Pseudomonadati</taxon>
        <taxon>Pseudomonadota</taxon>
        <taxon>Gammaproteobacteria</taxon>
        <taxon>Lysobacterales</taxon>
        <taxon>Lysobacteraceae</taxon>
        <taxon>Pseudoxanthomonas</taxon>
    </lineage>
</organism>
<keyword evidence="6 11" id="KW-0378">Hydrolase</keyword>
<evidence type="ECO:0000313" key="14">
    <source>
        <dbReference type="Proteomes" id="UP000052052"/>
    </source>
</evidence>
<dbReference type="GO" id="GO:0046872">
    <property type="term" value="F:metal ion binding"/>
    <property type="evidence" value="ECO:0007669"/>
    <property type="project" value="UniProtKB-KW"/>
</dbReference>
<protein>
    <recommendedName>
        <fullName evidence="11">Zinc metalloprotease</fullName>
        <ecNumber evidence="11">3.4.24.-</ecNumber>
    </recommendedName>
</protein>
<dbReference type="SUPFAM" id="SSF50156">
    <property type="entry name" value="PDZ domain-like"/>
    <property type="match status" value="2"/>
</dbReference>
<keyword evidence="14" id="KW-1185">Reference proteome</keyword>
<keyword evidence="8 11" id="KW-1133">Transmembrane helix</keyword>
<dbReference type="PATRIC" id="fig|344882.3.peg.649"/>
<evidence type="ECO:0000313" key="13">
    <source>
        <dbReference type="EMBL" id="KRG69039.1"/>
    </source>
</evidence>
<dbReference type="NCBIfam" id="TIGR00054">
    <property type="entry name" value="RIP metalloprotease RseP"/>
    <property type="match status" value="1"/>
</dbReference>
<evidence type="ECO:0000256" key="7">
    <source>
        <dbReference type="ARBA" id="ARBA00022833"/>
    </source>
</evidence>
<keyword evidence="7 11" id="KW-0862">Zinc</keyword>
<dbReference type="EC" id="3.4.24.-" evidence="11"/>
<dbReference type="Gene3D" id="2.30.42.10">
    <property type="match status" value="2"/>
</dbReference>
<dbReference type="Pfam" id="PF02163">
    <property type="entry name" value="Peptidase_M50"/>
    <property type="match status" value="1"/>
</dbReference>
<feature type="transmembrane region" description="Helical" evidence="11">
    <location>
        <begin position="98"/>
        <end position="120"/>
    </location>
</feature>